<evidence type="ECO:0000256" key="2">
    <source>
        <dbReference type="ARBA" id="ARBA00022679"/>
    </source>
</evidence>
<name>A0A369Z1P1_HAEPA</name>
<accession>A0A369Z1P1</accession>
<dbReference type="Proteomes" id="UP000253910">
    <property type="component" value="Unassembled WGS sequence"/>
</dbReference>
<evidence type="ECO:0000259" key="3">
    <source>
        <dbReference type="Pfam" id="PF00535"/>
    </source>
</evidence>
<dbReference type="AlphaFoldDB" id="A0A369Z1P1"/>
<proteinExistence type="predicted"/>
<feature type="domain" description="Glycosyltransferase 2-like" evidence="3">
    <location>
        <begin position="4"/>
        <end position="130"/>
    </location>
</feature>
<dbReference type="PANTHER" id="PTHR22916">
    <property type="entry name" value="GLYCOSYLTRANSFERASE"/>
    <property type="match status" value="1"/>
</dbReference>
<reference evidence="4 5" key="1">
    <citation type="submission" date="2018-05" db="EMBL/GenBank/DDBJ databases">
        <title>Draft Genome Sequences for a Diverse set of 7 Haemophilus Species.</title>
        <authorList>
            <person name="Nichols M."/>
            <person name="Topaz N."/>
            <person name="Wang X."/>
            <person name="Wang X."/>
            <person name="Boxrud D."/>
        </authorList>
    </citation>
    <scope>NUCLEOTIDE SEQUENCE [LARGE SCALE GENOMIC DNA]</scope>
    <source>
        <strain evidence="4 5">C2008001710</strain>
    </source>
</reference>
<dbReference type="SUPFAM" id="SSF53448">
    <property type="entry name" value="Nucleotide-diphospho-sugar transferases"/>
    <property type="match status" value="1"/>
</dbReference>
<comment type="caution">
    <text evidence="4">The sequence shown here is derived from an EMBL/GenBank/DDBJ whole genome shotgun (WGS) entry which is preliminary data.</text>
</comment>
<dbReference type="Gene3D" id="3.90.550.10">
    <property type="entry name" value="Spore Coat Polysaccharide Biosynthesis Protein SpsA, Chain A"/>
    <property type="match status" value="1"/>
</dbReference>
<dbReference type="GO" id="GO:0016758">
    <property type="term" value="F:hexosyltransferase activity"/>
    <property type="evidence" value="ECO:0007669"/>
    <property type="project" value="UniProtKB-ARBA"/>
</dbReference>
<dbReference type="Pfam" id="PF00535">
    <property type="entry name" value="Glycos_transf_2"/>
    <property type="match status" value="1"/>
</dbReference>
<protein>
    <submittedName>
        <fullName evidence="4">Glycosyltransferase family 2 protein</fullName>
    </submittedName>
</protein>
<dbReference type="CDD" id="cd00761">
    <property type="entry name" value="Glyco_tranf_GTA_type"/>
    <property type="match status" value="1"/>
</dbReference>
<evidence type="ECO:0000256" key="1">
    <source>
        <dbReference type="ARBA" id="ARBA00022676"/>
    </source>
</evidence>
<keyword evidence="1" id="KW-0328">Glycosyltransferase</keyword>
<dbReference type="EMBL" id="QEPW01000004">
    <property type="protein sequence ID" value="RDE95098.1"/>
    <property type="molecule type" value="Genomic_DNA"/>
</dbReference>
<sequence length="349" mass="40988">MKLSLIFCCYNVSKYLDGIYKWLCEQPYQNIEVIFVEDCATDDTKERLFSLVHDPRMKIIENPRNLGLSESRNIGLRHATGDYVGFPDPDDQFDTNWLLEIADISRNNSINVIITGMREDYETNDKLEFSKDIISKFSGGITRNNIFDALVDLEQSFLLGYMNNKFYNREFLIENKFSCKSLALKEDFEFNINVFSKVDSLYILNKPYYFYKKRTNGNTLTSKFVPEYFDIHMDTLLQFKSLLEVYQSNLSKQSEILLVNRFVRYFLSSIERNTSKSAGLTFNDQKEWIESIFSNSKYNYFLERLDLITGKIKIIECIFSARFSWLLVILGNIIKYLKANLPILFAKLK</sequence>
<evidence type="ECO:0000313" key="5">
    <source>
        <dbReference type="Proteomes" id="UP000253910"/>
    </source>
</evidence>
<keyword evidence="2 4" id="KW-0808">Transferase</keyword>
<evidence type="ECO:0000313" key="4">
    <source>
        <dbReference type="EMBL" id="RDE95098.1"/>
    </source>
</evidence>
<gene>
    <name evidence="4" type="ORF">DPV87_03240</name>
</gene>
<dbReference type="RefSeq" id="WP_111315099.1">
    <property type="nucleotide sequence ID" value="NZ_QEPW01000004.1"/>
</dbReference>
<dbReference type="PANTHER" id="PTHR22916:SF51">
    <property type="entry name" value="GLYCOSYLTRANSFERASE EPSH-RELATED"/>
    <property type="match status" value="1"/>
</dbReference>
<dbReference type="InterPro" id="IPR029044">
    <property type="entry name" value="Nucleotide-diphossugar_trans"/>
</dbReference>
<dbReference type="InterPro" id="IPR001173">
    <property type="entry name" value="Glyco_trans_2-like"/>
</dbReference>
<organism evidence="4 5">
    <name type="scientific">Haemophilus parainfluenzae</name>
    <dbReference type="NCBI Taxonomy" id="729"/>
    <lineage>
        <taxon>Bacteria</taxon>
        <taxon>Pseudomonadati</taxon>
        <taxon>Pseudomonadota</taxon>
        <taxon>Gammaproteobacteria</taxon>
        <taxon>Pasteurellales</taxon>
        <taxon>Pasteurellaceae</taxon>
        <taxon>Haemophilus</taxon>
    </lineage>
</organism>